<evidence type="ECO:0000313" key="3">
    <source>
        <dbReference type="Proteomes" id="UP000664132"/>
    </source>
</evidence>
<evidence type="ECO:0000256" key="1">
    <source>
        <dbReference type="SAM" id="MobiDB-lite"/>
    </source>
</evidence>
<dbReference type="SUPFAM" id="SSF54637">
    <property type="entry name" value="Thioesterase/thiol ester dehydrase-isomerase"/>
    <property type="match status" value="1"/>
</dbReference>
<dbReference type="GO" id="GO:0019171">
    <property type="term" value="F:(3R)-hydroxyacyl-[acyl-carrier-protein] dehydratase activity"/>
    <property type="evidence" value="ECO:0007669"/>
    <property type="project" value="TreeGrafter"/>
</dbReference>
<evidence type="ECO:0008006" key="4">
    <source>
        <dbReference type="Google" id="ProtNLM"/>
    </source>
</evidence>
<keyword evidence="3" id="KW-1185">Reference proteome</keyword>
<dbReference type="OrthoDB" id="3257538at2759"/>
<organism evidence="2 3">
    <name type="scientific">Cadophora malorum</name>
    <dbReference type="NCBI Taxonomy" id="108018"/>
    <lineage>
        <taxon>Eukaryota</taxon>
        <taxon>Fungi</taxon>
        <taxon>Dikarya</taxon>
        <taxon>Ascomycota</taxon>
        <taxon>Pezizomycotina</taxon>
        <taxon>Leotiomycetes</taxon>
        <taxon>Helotiales</taxon>
        <taxon>Ploettnerulaceae</taxon>
        <taxon>Cadophora</taxon>
    </lineage>
</organism>
<protein>
    <recommendedName>
        <fullName evidence="4">Hydroxyacyl-thioester dehydratase type 2, mitochondrial</fullName>
    </recommendedName>
</protein>
<gene>
    <name evidence="2" type="ORF">IFR04_009011</name>
</gene>
<name>A0A8H7TA96_9HELO</name>
<dbReference type="PANTHER" id="PTHR28152:SF1">
    <property type="entry name" value="HYDROXYACYL-THIOESTER DEHYDRATASE TYPE 2, MITOCHONDRIAL"/>
    <property type="match status" value="1"/>
</dbReference>
<dbReference type="AlphaFoldDB" id="A0A8H7TA96"/>
<dbReference type="InterPro" id="IPR052741">
    <property type="entry name" value="Mitochondrial_HTD2"/>
</dbReference>
<dbReference type="InterPro" id="IPR029069">
    <property type="entry name" value="HotDog_dom_sf"/>
</dbReference>
<dbReference type="EMBL" id="JAFJYH010000143">
    <property type="protein sequence ID" value="KAG4417874.1"/>
    <property type="molecule type" value="Genomic_DNA"/>
</dbReference>
<comment type="caution">
    <text evidence="2">The sequence shown here is derived from an EMBL/GenBank/DDBJ whole genome shotgun (WGS) entry which is preliminary data.</text>
</comment>
<dbReference type="Gene3D" id="3.10.129.10">
    <property type="entry name" value="Hotdog Thioesterase"/>
    <property type="match status" value="1"/>
</dbReference>
<dbReference type="PANTHER" id="PTHR28152">
    <property type="entry name" value="HYDROXYACYL-THIOESTER DEHYDRATASE TYPE 2, MITOCHONDRIAL"/>
    <property type="match status" value="1"/>
</dbReference>
<proteinExistence type="predicted"/>
<dbReference type="GO" id="GO:0005739">
    <property type="term" value="C:mitochondrion"/>
    <property type="evidence" value="ECO:0007669"/>
    <property type="project" value="TreeGrafter"/>
</dbReference>
<sequence>MKSTTLFTVRRNGATVFRTLQRSHHAVIRYSSTEVDPPSETSSLETDSPLEQPSLQTTLHAELTSRPINTSTDYISPIPWNLLNISLSDFLPPSCQSRNFKPTEAEDSTDPAANPSFAKTPIPQGHHLVYFPPPVPDRSLLPDGTDSLHSPGAPFIKRLWGGGSLVFNQEERLQLVPNRLAVCGEEITDVKVKGVEGQEKVFVTVTRRIASLAAGVFRTGNASTRRRRKDALLNMDKKQLAKRYGTEGLKPWAVVEERNLVFMREKSREEAKEDLQKVGRVVKPIHTPDFSVSLTPNAALLFRFSALSFNAHRIHLDPQYTREVEGHRHLLVHGPLTLVLMLSVLRSQITEAKMVLRFDYRNLAPLYVDEQMTICVRRDPEREDKLDIWAEGRDGGLAVKGSAVIGDVELDRQSSIKRKPKFKHLDLGGKLPYRQTSLSHRAGNSINNNDRIKAR</sequence>
<feature type="region of interest" description="Disordered" evidence="1">
    <location>
        <begin position="96"/>
        <end position="116"/>
    </location>
</feature>
<accession>A0A8H7TA96</accession>
<evidence type="ECO:0000313" key="2">
    <source>
        <dbReference type="EMBL" id="KAG4417874.1"/>
    </source>
</evidence>
<feature type="compositionally biased region" description="Polar residues" evidence="1">
    <location>
        <begin position="30"/>
        <end position="52"/>
    </location>
</feature>
<dbReference type="Proteomes" id="UP000664132">
    <property type="component" value="Unassembled WGS sequence"/>
</dbReference>
<reference evidence="2" key="1">
    <citation type="submission" date="2021-02" db="EMBL/GenBank/DDBJ databases">
        <title>Genome sequence Cadophora malorum strain M34.</title>
        <authorList>
            <person name="Stefanovic E."/>
            <person name="Vu D."/>
            <person name="Scully C."/>
            <person name="Dijksterhuis J."/>
            <person name="Roader J."/>
            <person name="Houbraken J."/>
        </authorList>
    </citation>
    <scope>NUCLEOTIDE SEQUENCE</scope>
    <source>
        <strain evidence="2">M34</strain>
    </source>
</reference>
<feature type="region of interest" description="Disordered" evidence="1">
    <location>
        <begin position="29"/>
        <end position="52"/>
    </location>
</feature>